<organism evidence="1 2">
    <name type="scientific">Littorina saxatilis</name>
    <dbReference type="NCBI Taxonomy" id="31220"/>
    <lineage>
        <taxon>Eukaryota</taxon>
        <taxon>Metazoa</taxon>
        <taxon>Spiralia</taxon>
        <taxon>Lophotrochozoa</taxon>
        <taxon>Mollusca</taxon>
        <taxon>Gastropoda</taxon>
        <taxon>Caenogastropoda</taxon>
        <taxon>Littorinimorpha</taxon>
        <taxon>Littorinoidea</taxon>
        <taxon>Littorinidae</taxon>
        <taxon>Littorina</taxon>
    </lineage>
</organism>
<accession>A0AAN9GGB1</accession>
<evidence type="ECO:0000313" key="1">
    <source>
        <dbReference type="EMBL" id="KAK7107342.1"/>
    </source>
</evidence>
<evidence type="ECO:0000313" key="2">
    <source>
        <dbReference type="Proteomes" id="UP001374579"/>
    </source>
</evidence>
<keyword evidence="2" id="KW-1185">Reference proteome</keyword>
<dbReference type="EMBL" id="JBAMIC010000004">
    <property type="protein sequence ID" value="KAK7107342.1"/>
    <property type="molecule type" value="Genomic_DNA"/>
</dbReference>
<comment type="caution">
    <text evidence="1">The sequence shown here is derived from an EMBL/GenBank/DDBJ whole genome shotgun (WGS) entry which is preliminary data.</text>
</comment>
<proteinExistence type="predicted"/>
<reference evidence="1 2" key="1">
    <citation type="submission" date="2024-02" db="EMBL/GenBank/DDBJ databases">
        <title>Chromosome-scale genome assembly of the rough periwinkle Littorina saxatilis.</title>
        <authorList>
            <person name="De Jode A."/>
            <person name="Faria R."/>
            <person name="Formenti G."/>
            <person name="Sims Y."/>
            <person name="Smith T.P."/>
            <person name="Tracey A."/>
            <person name="Wood J.M.D."/>
            <person name="Zagrodzka Z.B."/>
            <person name="Johannesson K."/>
            <person name="Butlin R.K."/>
            <person name="Leder E.H."/>
        </authorList>
    </citation>
    <scope>NUCLEOTIDE SEQUENCE [LARGE SCALE GENOMIC DNA]</scope>
    <source>
        <strain evidence="1">Snail1</strain>
        <tissue evidence="1">Muscle</tissue>
    </source>
</reference>
<dbReference type="Proteomes" id="UP001374579">
    <property type="component" value="Unassembled WGS sequence"/>
</dbReference>
<protein>
    <submittedName>
        <fullName evidence="1">Uncharacterized protein</fullName>
    </submittedName>
</protein>
<dbReference type="AlphaFoldDB" id="A0AAN9GGB1"/>
<sequence>MQGVKMNAVAKRVSDAVMDKVTHELKPDIPTHNRLKRSWEEHEKNKQHHARNLKKEIAKIQEKVSLSIKSLASEPAHYDVNPRKESWPLTGIIPGFRYRSNGDERKGLYDDDPRRLRLVKISPGVKYVMGKTKRDDSPGTSKATLVRPSLDHVNKSDINVEENDNSADLSSHQLRKNIRSTGLLDDDAVFRSRKVQEQLGLHRKPSHTAAQSALDANNEMEQLEHALKVLSFVLRNPEMDTSLLQPPPFRSKKTLSMHRPLDYNSYRNRTASQPVLRERCVACQQVYRNGSAQLVRHSDPEVYKRPRWRAVPSGRYVSPPLFALKLSNPALHSLTELGSKTTSTTFTARKASSSKAGLPTVSDSHSALSMLAAANTHDSAGGGGGGGPEDGYYTNDTSYSTAPASRVNLYALKNRNNTEAEILKKRMREFIDSLPPKEPPLVPARIKAT</sequence>
<gene>
    <name evidence="1" type="ORF">V1264_015285</name>
</gene>
<name>A0AAN9GGB1_9CAEN</name>